<dbReference type="Gene3D" id="3.40.50.720">
    <property type="entry name" value="NAD(P)-binding Rossmann-like Domain"/>
    <property type="match status" value="1"/>
</dbReference>
<dbReference type="Proteomes" id="UP000308092">
    <property type="component" value="Unassembled WGS sequence"/>
</dbReference>
<evidence type="ECO:0000256" key="2">
    <source>
        <dbReference type="ARBA" id="ARBA00023445"/>
    </source>
</evidence>
<dbReference type="STRING" id="1220188.A0A4S3JG83"/>
<dbReference type="RefSeq" id="XP_033423308.1">
    <property type="nucleotide sequence ID" value="XM_033572756.1"/>
</dbReference>
<feature type="domain" description="NAD-dependent epimerase/dehydratase" evidence="3">
    <location>
        <begin position="4"/>
        <end position="244"/>
    </location>
</feature>
<dbReference type="AlphaFoldDB" id="A0A4S3JG83"/>
<dbReference type="Proteomes" id="UP000324241">
    <property type="component" value="Unassembled WGS sequence"/>
</dbReference>
<dbReference type="EMBL" id="SOSA01000223">
    <property type="protein sequence ID" value="THC94155.1"/>
    <property type="molecule type" value="Genomic_DNA"/>
</dbReference>
<protein>
    <recommendedName>
        <fullName evidence="3">NAD-dependent epimerase/dehydratase domain-containing protein</fullName>
    </recommendedName>
</protein>
<reference evidence="5 6" key="1">
    <citation type="submission" date="2019-03" db="EMBL/GenBank/DDBJ databases">
        <title>The genome sequence of a newly discovered highly antifungal drug resistant Aspergillus species, Aspergillus tanneri NIH 1004.</title>
        <authorList>
            <person name="Mounaud S."/>
            <person name="Singh I."/>
            <person name="Joardar V."/>
            <person name="Pakala S."/>
            <person name="Pakala S."/>
            <person name="Venepally P."/>
            <person name="Hoover J."/>
            <person name="Nierman W."/>
            <person name="Chung J."/>
            <person name="Losada L."/>
        </authorList>
    </citation>
    <scope>NUCLEOTIDE SEQUENCE [LARGE SCALE GENOMIC DNA]</scope>
    <source>
        <strain evidence="5 6">NIH1004</strain>
    </source>
</reference>
<sequence>MSLVFITGVTGFIGSQVALHVLQAGYRVRLAIRRPEQADKIRRIFANYEGKFEFDIVPDLTLSGCYDSCLQDVQYVLHLASPLPSSGSNDLLTPAVQGTVSILESAMKVSSIRKVVITASVVSLVSLGKVGNVSIIRENNDIDYTVDPETVPSLDPMGQYHASKLASYKATMDFVRDHRPVFDVVTLHPVFVFGRSLIQESPNEISGTPELLFKTLVSETPLMEQFLGVHIDDVAGAHVRALNDGIKGFESYLLAAERRSLVELHAFVRSKYPQLEVKWEPTDSVNFSVDAAKAKKALGMSFKGMEEQVQDVVDQQLELRNVVS</sequence>
<organism evidence="5 6">
    <name type="scientific">Aspergillus tanneri</name>
    <dbReference type="NCBI Taxonomy" id="1220188"/>
    <lineage>
        <taxon>Eukaryota</taxon>
        <taxon>Fungi</taxon>
        <taxon>Dikarya</taxon>
        <taxon>Ascomycota</taxon>
        <taxon>Pezizomycotina</taxon>
        <taxon>Eurotiomycetes</taxon>
        <taxon>Eurotiomycetidae</taxon>
        <taxon>Eurotiales</taxon>
        <taxon>Aspergillaceae</taxon>
        <taxon>Aspergillus</taxon>
        <taxon>Aspergillus subgen. Circumdati</taxon>
    </lineage>
</organism>
<dbReference type="SUPFAM" id="SSF51735">
    <property type="entry name" value="NAD(P)-binding Rossmann-fold domains"/>
    <property type="match status" value="1"/>
</dbReference>
<dbReference type="InterPro" id="IPR036291">
    <property type="entry name" value="NAD(P)-bd_dom_sf"/>
</dbReference>
<reference evidence="4 7" key="2">
    <citation type="submission" date="2019-08" db="EMBL/GenBank/DDBJ databases">
        <title>The genome sequence of a newly discovered highly antifungal drug resistant Aspergillus species, Aspergillus tanneri NIH 1004.</title>
        <authorList>
            <person name="Mounaud S."/>
            <person name="Singh I."/>
            <person name="Joardar V."/>
            <person name="Pakala S."/>
            <person name="Pakala S."/>
            <person name="Venepally P."/>
            <person name="Chung J.K."/>
            <person name="Losada L."/>
            <person name="Nierman W.C."/>
        </authorList>
    </citation>
    <scope>NUCLEOTIDE SEQUENCE [LARGE SCALE GENOMIC DNA]</scope>
    <source>
        <strain evidence="4 7">NIH1004</strain>
    </source>
</reference>
<keyword evidence="6" id="KW-1185">Reference proteome</keyword>
<gene>
    <name evidence="4" type="ORF">ATNIH1004_008143</name>
    <name evidence="5" type="ORF">EYZ11_006363</name>
</gene>
<keyword evidence="1" id="KW-0560">Oxidoreductase</keyword>
<evidence type="ECO:0000313" key="7">
    <source>
        <dbReference type="Proteomes" id="UP000324241"/>
    </source>
</evidence>
<comment type="similarity">
    <text evidence="2">Belongs to the NAD(P)-dependent epimerase/dehydratase family. Dihydroflavonol-4-reductase subfamily.</text>
</comment>
<name>A0A4S3JG83_9EURO</name>
<evidence type="ECO:0000313" key="6">
    <source>
        <dbReference type="Proteomes" id="UP000308092"/>
    </source>
</evidence>
<evidence type="ECO:0000313" key="5">
    <source>
        <dbReference type="EMBL" id="THC94155.1"/>
    </source>
</evidence>
<dbReference type="PANTHER" id="PTHR10366">
    <property type="entry name" value="NAD DEPENDENT EPIMERASE/DEHYDRATASE"/>
    <property type="match status" value="1"/>
</dbReference>
<dbReference type="InterPro" id="IPR050425">
    <property type="entry name" value="NAD(P)_dehydrat-like"/>
</dbReference>
<dbReference type="GeneID" id="54330845"/>
<evidence type="ECO:0000313" key="4">
    <source>
        <dbReference type="EMBL" id="KAA8643947.1"/>
    </source>
</evidence>
<dbReference type="PANTHER" id="PTHR10366:SF812">
    <property type="entry name" value="VPS9 DOMAIN-CONTAINING PROTEIN"/>
    <property type="match status" value="1"/>
</dbReference>
<dbReference type="OrthoDB" id="2735536at2759"/>
<dbReference type="VEuPathDB" id="FungiDB:EYZ11_006363"/>
<dbReference type="Pfam" id="PF01370">
    <property type="entry name" value="Epimerase"/>
    <property type="match status" value="1"/>
</dbReference>
<dbReference type="InterPro" id="IPR001509">
    <property type="entry name" value="Epimerase_deHydtase"/>
</dbReference>
<accession>A0A4S3JG83</accession>
<dbReference type="GO" id="GO:0016616">
    <property type="term" value="F:oxidoreductase activity, acting on the CH-OH group of donors, NAD or NADP as acceptor"/>
    <property type="evidence" value="ECO:0007669"/>
    <property type="project" value="TreeGrafter"/>
</dbReference>
<comment type="caution">
    <text evidence="5">The sequence shown here is derived from an EMBL/GenBank/DDBJ whole genome shotgun (WGS) entry which is preliminary data.</text>
</comment>
<dbReference type="EMBL" id="QUQM01000006">
    <property type="protein sequence ID" value="KAA8643947.1"/>
    <property type="molecule type" value="Genomic_DNA"/>
</dbReference>
<evidence type="ECO:0000259" key="3">
    <source>
        <dbReference type="Pfam" id="PF01370"/>
    </source>
</evidence>
<proteinExistence type="inferred from homology"/>
<evidence type="ECO:0000256" key="1">
    <source>
        <dbReference type="ARBA" id="ARBA00023002"/>
    </source>
</evidence>